<gene>
    <name evidence="8" type="ORF">HKI87_19g88830</name>
</gene>
<feature type="domain" description="CS" evidence="7">
    <location>
        <begin position="170"/>
        <end position="277"/>
    </location>
</feature>
<feature type="region of interest" description="Disordered" evidence="5">
    <location>
        <begin position="98"/>
        <end position="131"/>
    </location>
</feature>
<keyword evidence="2 4" id="KW-0863">Zinc-finger</keyword>
<evidence type="ECO:0000259" key="7">
    <source>
        <dbReference type="PROSITE" id="PS51203"/>
    </source>
</evidence>
<proteinExistence type="predicted"/>
<evidence type="ECO:0000256" key="1">
    <source>
        <dbReference type="ARBA" id="ARBA00022723"/>
    </source>
</evidence>
<organism evidence="8 9">
    <name type="scientific">Chloropicon roscoffensis</name>
    <dbReference type="NCBI Taxonomy" id="1461544"/>
    <lineage>
        <taxon>Eukaryota</taxon>
        <taxon>Viridiplantae</taxon>
        <taxon>Chlorophyta</taxon>
        <taxon>Chloropicophyceae</taxon>
        <taxon>Chloropicales</taxon>
        <taxon>Chloropicaceae</taxon>
        <taxon>Chloropicon</taxon>
    </lineage>
</organism>
<name>A0AAX4PML7_9CHLO</name>
<feature type="region of interest" description="Disordered" evidence="5">
    <location>
        <begin position="297"/>
        <end position="332"/>
    </location>
</feature>
<dbReference type="AlphaFoldDB" id="A0AAX4PML7"/>
<dbReference type="GO" id="GO:0051082">
    <property type="term" value="F:unfolded protein binding"/>
    <property type="evidence" value="ECO:0007669"/>
    <property type="project" value="TreeGrafter"/>
</dbReference>
<dbReference type="GO" id="GO:0005737">
    <property type="term" value="C:cytoplasm"/>
    <property type="evidence" value="ECO:0007669"/>
    <property type="project" value="TreeGrafter"/>
</dbReference>
<dbReference type="PROSITE" id="PS50865">
    <property type="entry name" value="ZF_MYND_2"/>
    <property type="match status" value="1"/>
</dbReference>
<evidence type="ECO:0000256" key="4">
    <source>
        <dbReference type="PROSITE-ProRule" id="PRU00134"/>
    </source>
</evidence>
<reference evidence="8 9" key="1">
    <citation type="submission" date="2024-03" db="EMBL/GenBank/DDBJ databases">
        <title>Complete genome sequence of the green alga Chloropicon roscoffensis RCC1871.</title>
        <authorList>
            <person name="Lemieux C."/>
            <person name="Pombert J.-F."/>
            <person name="Otis C."/>
            <person name="Turmel M."/>
        </authorList>
    </citation>
    <scope>NUCLEOTIDE SEQUENCE [LARGE SCALE GENOMIC DNA]</scope>
    <source>
        <strain evidence="8 9">RCC1871</strain>
    </source>
</reference>
<dbReference type="SUPFAM" id="SSF144232">
    <property type="entry name" value="HIT/MYND zinc finger-like"/>
    <property type="match status" value="1"/>
</dbReference>
<evidence type="ECO:0000259" key="6">
    <source>
        <dbReference type="PROSITE" id="PS50865"/>
    </source>
</evidence>
<sequence length="332" mass="36830">MEVQARSGPGGVADGGVFTSKACMNCGATQNLLKCSRCHQAWFCSVQCQKAYWPFHKSVCRRNDFADAIESTEPKFASWMRKHGKIAVLKDDEVERLERASKSGNGTKREDVMRSMYGRADPKPLAPSYTPEDLRRMGEAQERRALEAPGTASIADAAWAAIDIPRDLGLDCGPYKWCQTQAQVFVYVKLPPQPFSKYSAFGKSSKVEVMLEPTAMRVSWGGEELLGGELCREIKCDESTWFVSDGVVELALLKRYRRGLAYAKGETNANTYWKSVFANPEEKEALQVNHPPSKYYDTEWRMEEGGDGGGPGTARRSRRALAANKVKAEGGS</sequence>
<dbReference type="PROSITE" id="PS01360">
    <property type="entry name" value="ZF_MYND_1"/>
    <property type="match status" value="1"/>
</dbReference>
<dbReference type="InterPro" id="IPR037898">
    <property type="entry name" value="NudC_fam"/>
</dbReference>
<dbReference type="GO" id="GO:0008270">
    <property type="term" value="F:zinc ion binding"/>
    <property type="evidence" value="ECO:0007669"/>
    <property type="project" value="UniProtKB-KW"/>
</dbReference>
<keyword evidence="9" id="KW-1185">Reference proteome</keyword>
<evidence type="ECO:0000256" key="5">
    <source>
        <dbReference type="SAM" id="MobiDB-lite"/>
    </source>
</evidence>
<feature type="domain" description="MYND-type" evidence="6">
    <location>
        <begin position="23"/>
        <end position="60"/>
    </location>
</feature>
<dbReference type="CDD" id="cd06463">
    <property type="entry name" value="p23_like"/>
    <property type="match status" value="1"/>
</dbReference>
<dbReference type="Gene3D" id="6.10.140.2220">
    <property type="match status" value="1"/>
</dbReference>
<protein>
    <recommendedName>
        <fullName evidence="10">MYND-type domain-containing protein</fullName>
    </recommendedName>
</protein>
<dbReference type="Pfam" id="PF01753">
    <property type="entry name" value="zf-MYND"/>
    <property type="match status" value="1"/>
</dbReference>
<dbReference type="InterPro" id="IPR007052">
    <property type="entry name" value="CS_dom"/>
</dbReference>
<evidence type="ECO:0000313" key="9">
    <source>
        <dbReference type="Proteomes" id="UP001472866"/>
    </source>
</evidence>
<dbReference type="SUPFAM" id="SSF49764">
    <property type="entry name" value="HSP20-like chaperones"/>
    <property type="match status" value="1"/>
</dbReference>
<keyword evidence="3" id="KW-0862">Zinc</keyword>
<dbReference type="PROSITE" id="PS51203">
    <property type="entry name" value="CS"/>
    <property type="match status" value="1"/>
</dbReference>
<feature type="compositionally biased region" description="Basic and acidic residues" evidence="5">
    <location>
        <begin position="98"/>
        <end position="113"/>
    </location>
</feature>
<dbReference type="GO" id="GO:0006457">
    <property type="term" value="P:protein folding"/>
    <property type="evidence" value="ECO:0007669"/>
    <property type="project" value="TreeGrafter"/>
</dbReference>
<evidence type="ECO:0000313" key="8">
    <source>
        <dbReference type="EMBL" id="WZN67308.1"/>
    </source>
</evidence>
<evidence type="ECO:0000256" key="3">
    <source>
        <dbReference type="ARBA" id="ARBA00022833"/>
    </source>
</evidence>
<evidence type="ECO:0008006" key="10">
    <source>
        <dbReference type="Google" id="ProtNLM"/>
    </source>
</evidence>
<dbReference type="PANTHER" id="PTHR12356">
    <property type="entry name" value="NUCLEAR MOVEMENT PROTEIN NUDC"/>
    <property type="match status" value="1"/>
</dbReference>
<accession>A0AAX4PML7</accession>
<dbReference type="EMBL" id="CP151519">
    <property type="protein sequence ID" value="WZN67308.1"/>
    <property type="molecule type" value="Genomic_DNA"/>
</dbReference>
<dbReference type="InterPro" id="IPR008978">
    <property type="entry name" value="HSP20-like_chaperone"/>
</dbReference>
<keyword evidence="1" id="KW-0479">Metal-binding</keyword>
<dbReference type="Pfam" id="PF04969">
    <property type="entry name" value="CS"/>
    <property type="match status" value="1"/>
</dbReference>
<dbReference type="InterPro" id="IPR002893">
    <property type="entry name" value="Znf_MYND"/>
</dbReference>
<dbReference type="Proteomes" id="UP001472866">
    <property type="component" value="Chromosome 19"/>
</dbReference>
<evidence type="ECO:0000256" key="2">
    <source>
        <dbReference type="ARBA" id="ARBA00022771"/>
    </source>
</evidence>
<dbReference type="Gene3D" id="2.60.40.790">
    <property type="match status" value="1"/>
</dbReference>